<dbReference type="Gene3D" id="1.50.10.10">
    <property type="match status" value="1"/>
</dbReference>
<dbReference type="PANTHER" id="PTHR42899">
    <property type="entry name" value="SPERMATOGENESIS-ASSOCIATED PROTEIN 20"/>
    <property type="match status" value="1"/>
</dbReference>
<dbReference type="SUPFAM" id="SSF48208">
    <property type="entry name" value="Six-hairpin glycosidases"/>
    <property type="match status" value="1"/>
</dbReference>
<name>A0ABS9KEG1_9BACT</name>
<sequence>MNRLAQSKSPYLKQHAENPVDWYPWGEEAFEKAKAEDKPIFLSIGYATCHWCHVMAHESFEDEQVAKLMNDAFINIKVDREERPDIDNTYMTICQMLTGRGGWPLTIVMTPDKKPFYAATYLPKESRQNRMGMLDFIPAIRKAWESDRENVLQSVEKIEEGFSKSLDIGKAKGHLPDDLPNQTYQQLTQKYDSEEGGFSSQPKFPSPHNLLFLLNWYRLNDDENALEMVHHTLKKMRLGGLWDHVGFGFHRYSTDHKWLLPHFEKMLYDQAMLLMSYAEGWKETGDPLLKQTAYEIVDYLDDCLTSERGAFYSAEDADSEGEEGKFYVWEMEEINSVLEKKDADLFKQRFNIREDGNFRDEATGQKTGKNIPHLKDPVDEEQAEKVGQILKQLKAEREKRERPLLDDKILTDWNGLMIAALAKAGIIFKEEEFIKKAEKAWSVIKEHCLTKKSTLYHRLKDEEANIEGMADDYSFTIFGLIELYEATFNPEYLEVAVDLQKQFDKDFLDYQFGGYYFTASGAEELLGRQKEIYDGALPSSNSVAALNLLRLSRLTGNPQFESRITDLFGTFSRQIKESPTGYTFAVHAFQISKSELVEVLITTPEMNSLIEKPLEMCRNNIPMGSAILVKTPELASKLQEVSPFTEHYKIDDLLMVYLCKDFQCEAPVHTLSKLEKLLEAEV</sequence>
<dbReference type="Pfam" id="PF03190">
    <property type="entry name" value="Thioredox_DsbH"/>
    <property type="match status" value="1"/>
</dbReference>
<dbReference type="InterPro" id="IPR036249">
    <property type="entry name" value="Thioredoxin-like_sf"/>
</dbReference>
<protein>
    <submittedName>
        <fullName evidence="2">Thioredoxin domain-containing protein</fullName>
    </submittedName>
</protein>
<organism evidence="2 3">
    <name type="scientific">Rhodohalobacter sulfatireducens</name>
    <dbReference type="NCBI Taxonomy" id="2911366"/>
    <lineage>
        <taxon>Bacteria</taxon>
        <taxon>Pseudomonadati</taxon>
        <taxon>Balneolota</taxon>
        <taxon>Balneolia</taxon>
        <taxon>Balneolales</taxon>
        <taxon>Balneolaceae</taxon>
        <taxon>Rhodohalobacter</taxon>
    </lineage>
</organism>
<comment type="caution">
    <text evidence="2">The sequence shown here is derived from an EMBL/GenBank/DDBJ whole genome shotgun (WGS) entry which is preliminary data.</text>
</comment>
<dbReference type="PANTHER" id="PTHR42899:SF1">
    <property type="entry name" value="SPERMATOGENESIS-ASSOCIATED PROTEIN 20"/>
    <property type="match status" value="1"/>
</dbReference>
<reference evidence="2" key="1">
    <citation type="submission" date="2022-01" db="EMBL/GenBank/DDBJ databases">
        <authorList>
            <person name="Wang Y."/>
        </authorList>
    </citation>
    <scope>NUCLEOTIDE SEQUENCE</scope>
    <source>
        <strain evidence="2">WB101</strain>
    </source>
</reference>
<dbReference type="CDD" id="cd02955">
    <property type="entry name" value="SSP411"/>
    <property type="match status" value="1"/>
</dbReference>
<feature type="domain" description="Spermatogenesis-associated protein 20-like TRX" evidence="1">
    <location>
        <begin position="1"/>
        <end position="160"/>
    </location>
</feature>
<evidence type="ECO:0000313" key="3">
    <source>
        <dbReference type="Proteomes" id="UP001165366"/>
    </source>
</evidence>
<dbReference type="EMBL" id="JAKLWS010000013">
    <property type="protein sequence ID" value="MCG2589221.1"/>
    <property type="molecule type" value="Genomic_DNA"/>
</dbReference>
<dbReference type="Gene3D" id="3.40.30.10">
    <property type="entry name" value="Glutaredoxin"/>
    <property type="match status" value="1"/>
</dbReference>
<gene>
    <name evidence="2" type="ORF">L6773_11635</name>
</gene>
<reference evidence="2" key="2">
    <citation type="submission" date="2024-05" db="EMBL/GenBank/DDBJ databases">
        <title>Rhodohalobacter halophilus gen. nov., sp. nov., a moderately halophilic member of the family Balneolaceae.</title>
        <authorList>
            <person name="Xia J."/>
        </authorList>
    </citation>
    <scope>NUCLEOTIDE SEQUENCE</scope>
    <source>
        <strain evidence="2">WB101</strain>
    </source>
</reference>
<evidence type="ECO:0000259" key="1">
    <source>
        <dbReference type="Pfam" id="PF03190"/>
    </source>
</evidence>
<accession>A0ABS9KEG1</accession>
<dbReference type="InterPro" id="IPR012341">
    <property type="entry name" value="6hp_glycosidase-like_sf"/>
</dbReference>
<dbReference type="PIRSF" id="PIRSF006402">
    <property type="entry name" value="UCP006402_thioredoxin"/>
    <property type="match status" value="1"/>
</dbReference>
<dbReference type="InterPro" id="IPR008928">
    <property type="entry name" value="6-hairpin_glycosidase_sf"/>
</dbReference>
<dbReference type="Proteomes" id="UP001165366">
    <property type="component" value="Unassembled WGS sequence"/>
</dbReference>
<keyword evidence="3" id="KW-1185">Reference proteome</keyword>
<dbReference type="SUPFAM" id="SSF52833">
    <property type="entry name" value="Thioredoxin-like"/>
    <property type="match status" value="1"/>
</dbReference>
<proteinExistence type="predicted"/>
<dbReference type="InterPro" id="IPR024705">
    <property type="entry name" value="Ssp411"/>
</dbReference>
<evidence type="ECO:0000313" key="2">
    <source>
        <dbReference type="EMBL" id="MCG2589221.1"/>
    </source>
</evidence>
<dbReference type="InterPro" id="IPR004879">
    <property type="entry name" value="Ssp411-like_TRX"/>
</dbReference>
<dbReference type="RefSeq" id="WP_237854584.1">
    <property type="nucleotide sequence ID" value="NZ_JAKLWS010000013.1"/>
</dbReference>